<reference evidence="1" key="2">
    <citation type="submission" date="2023-05" db="EMBL/GenBank/DDBJ databases">
        <authorList>
            <person name="Fouks B."/>
        </authorList>
    </citation>
    <scope>NUCLEOTIDE SEQUENCE</scope>
    <source>
        <strain evidence="1">Stay&amp;Tobe</strain>
        <tissue evidence="1">Testes</tissue>
    </source>
</reference>
<sequence length="67" mass="7538">AGEKTTANVLQQTSKQVVHLFSRDSLANILKFSKQRRNAENISNRKQQNIANPLMFTSFSNISSISE</sequence>
<evidence type="ECO:0000313" key="1">
    <source>
        <dbReference type="EMBL" id="KAJ9596154.1"/>
    </source>
</evidence>
<proteinExistence type="predicted"/>
<gene>
    <name evidence="1" type="ORF">L9F63_027221</name>
</gene>
<feature type="non-terminal residue" evidence="1">
    <location>
        <position position="1"/>
    </location>
</feature>
<evidence type="ECO:0000313" key="2">
    <source>
        <dbReference type="Proteomes" id="UP001233999"/>
    </source>
</evidence>
<name>A0AAD8ABQ5_DIPPU</name>
<reference evidence="1" key="1">
    <citation type="journal article" date="2023" name="IScience">
        <title>Live-bearing cockroach genome reveals convergent evolutionary mechanisms linked to viviparity in insects and beyond.</title>
        <authorList>
            <person name="Fouks B."/>
            <person name="Harrison M.C."/>
            <person name="Mikhailova A.A."/>
            <person name="Marchal E."/>
            <person name="English S."/>
            <person name="Carruthers M."/>
            <person name="Jennings E.C."/>
            <person name="Chiamaka E.L."/>
            <person name="Frigard R.A."/>
            <person name="Pippel M."/>
            <person name="Attardo G.M."/>
            <person name="Benoit J.B."/>
            <person name="Bornberg-Bauer E."/>
            <person name="Tobe S.S."/>
        </authorList>
    </citation>
    <scope>NUCLEOTIDE SEQUENCE</scope>
    <source>
        <strain evidence="1">Stay&amp;Tobe</strain>
    </source>
</reference>
<accession>A0AAD8ABQ5</accession>
<feature type="non-terminal residue" evidence="1">
    <location>
        <position position="67"/>
    </location>
</feature>
<organism evidence="1 2">
    <name type="scientific">Diploptera punctata</name>
    <name type="common">Pacific beetle cockroach</name>
    <dbReference type="NCBI Taxonomy" id="6984"/>
    <lineage>
        <taxon>Eukaryota</taxon>
        <taxon>Metazoa</taxon>
        <taxon>Ecdysozoa</taxon>
        <taxon>Arthropoda</taxon>
        <taxon>Hexapoda</taxon>
        <taxon>Insecta</taxon>
        <taxon>Pterygota</taxon>
        <taxon>Neoptera</taxon>
        <taxon>Polyneoptera</taxon>
        <taxon>Dictyoptera</taxon>
        <taxon>Blattodea</taxon>
        <taxon>Blaberoidea</taxon>
        <taxon>Blaberidae</taxon>
        <taxon>Diplopterinae</taxon>
        <taxon>Diploptera</taxon>
    </lineage>
</organism>
<dbReference type="Proteomes" id="UP001233999">
    <property type="component" value="Unassembled WGS sequence"/>
</dbReference>
<dbReference type="AlphaFoldDB" id="A0AAD8ABQ5"/>
<keyword evidence="2" id="KW-1185">Reference proteome</keyword>
<protein>
    <submittedName>
        <fullName evidence="1">Uncharacterized protein</fullName>
    </submittedName>
</protein>
<dbReference type="EMBL" id="JASPKZ010002230">
    <property type="protein sequence ID" value="KAJ9596154.1"/>
    <property type="molecule type" value="Genomic_DNA"/>
</dbReference>
<comment type="caution">
    <text evidence="1">The sequence shown here is derived from an EMBL/GenBank/DDBJ whole genome shotgun (WGS) entry which is preliminary data.</text>
</comment>